<dbReference type="Proteomes" id="UP000695802">
    <property type="component" value="Unassembled WGS sequence"/>
</dbReference>
<dbReference type="RefSeq" id="WP_206230866.1">
    <property type="nucleotide sequence ID" value="NZ_JAFIWB010000030.1"/>
</dbReference>
<name>A0ABS3B787_9XANT</name>
<organism evidence="2 3">
    <name type="scientific">Xanthomonas bonasiae</name>
    <dbReference type="NCBI Taxonomy" id="2810351"/>
    <lineage>
        <taxon>Bacteria</taxon>
        <taxon>Pseudomonadati</taxon>
        <taxon>Pseudomonadota</taxon>
        <taxon>Gammaproteobacteria</taxon>
        <taxon>Lysobacterales</taxon>
        <taxon>Lysobacteraceae</taxon>
        <taxon>Xanthomonas</taxon>
    </lineage>
</organism>
<dbReference type="EMBL" id="JAFIWB010000030">
    <property type="protein sequence ID" value="MBN6104427.1"/>
    <property type="molecule type" value="Genomic_DNA"/>
</dbReference>
<keyword evidence="3" id="KW-1185">Reference proteome</keyword>
<sequence>MEMKAKTLALVVVVAGAALSFQAHAQSCCPSGGHGVPAATGLGESAPRAANLATDSAWRIYEFQRDGVTYLQINDATGVVRAAVGRINETLWVLPMGKDVARVSLSATPAVPGRVVYQTGDFVVWLRSDAKGDAWVVTSPD</sequence>
<feature type="signal peptide" evidence="1">
    <location>
        <begin position="1"/>
        <end position="25"/>
    </location>
</feature>
<evidence type="ECO:0000313" key="2">
    <source>
        <dbReference type="EMBL" id="MBN6104427.1"/>
    </source>
</evidence>
<evidence type="ECO:0000256" key="1">
    <source>
        <dbReference type="SAM" id="SignalP"/>
    </source>
</evidence>
<accession>A0ABS3B787</accession>
<protein>
    <recommendedName>
        <fullName evidence="4">Secreted protein</fullName>
    </recommendedName>
</protein>
<comment type="caution">
    <text evidence="2">The sequence shown here is derived from an EMBL/GenBank/DDBJ whole genome shotgun (WGS) entry which is preliminary data.</text>
</comment>
<evidence type="ECO:0000313" key="3">
    <source>
        <dbReference type="Proteomes" id="UP000695802"/>
    </source>
</evidence>
<feature type="chain" id="PRO_5045643225" description="Secreted protein" evidence="1">
    <location>
        <begin position="26"/>
        <end position="141"/>
    </location>
</feature>
<keyword evidence="1" id="KW-0732">Signal</keyword>
<gene>
    <name evidence="2" type="ORF">JR064_19870</name>
</gene>
<evidence type="ECO:0008006" key="4">
    <source>
        <dbReference type="Google" id="ProtNLM"/>
    </source>
</evidence>
<reference evidence="2 3" key="1">
    <citation type="submission" date="2021-02" db="EMBL/GenBank/DDBJ databases">
        <title>Taxonomically Unique Crown Gall-Associated Xanthomonas Stains Have Deficiency in Virulence Repertories.</title>
        <authorList>
            <person name="Mafakheri H."/>
            <person name="Taghavi S.M."/>
            <person name="Dimkic I."/>
            <person name="Nemanja K."/>
            <person name="Osdaghi E."/>
        </authorList>
    </citation>
    <scope>NUCLEOTIDE SEQUENCE [LARGE SCALE GENOMIC DNA]</scope>
    <source>
        <strain evidence="2 3">FX4</strain>
    </source>
</reference>
<proteinExistence type="predicted"/>